<name>A0A7C6AEN7_UNCW3</name>
<dbReference type="InterPro" id="IPR001509">
    <property type="entry name" value="Epimerase_deHydtase"/>
</dbReference>
<dbReference type="EMBL" id="DTHJ01000049">
    <property type="protein sequence ID" value="HHS62416.1"/>
    <property type="molecule type" value="Genomic_DNA"/>
</dbReference>
<sequence>MILVTGATGFIGKNFVLEQVRRTPLKILVRRTSNISLYKNMPGVLINYGDLNNDQGLDSALENVNLVIHCAARTMGRNYYEFYLSNVVATENLIKAMKRNNVNKIIFLSSQSAGGPGSSKDGLDEEANSVPVSFYGLSKKIAEEIVIDSKLDYIILRPCSVYGPYDMEILKIIKLLEKGFCPIIGKEEKYINLVYGKDLVALIQVIIEKNLFNHKIYYVSDGVCYAFNDVVGTIQEILKKKKCIKINIPEPIALLFGMFNDLFIPQRLRLVGYDKIKEMSENFWVCISSNIMEDTGWSPSYGLKKGMEETIKWYRENNYLRS</sequence>
<feature type="domain" description="NAD-dependent epimerase/dehydratase" evidence="2">
    <location>
        <begin position="2"/>
        <end position="209"/>
    </location>
</feature>
<dbReference type="Pfam" id="PF01370">
    <property type="entry name" value="Epimerase"/>
    <property type="match status" value="1"/>
</dbReference>
<proteinExistence type="inferred from homology"/>
<evidence type="ECO:0000313" key="3">
    <source>
        <dbReference type="EMBL" id="HHS62416.1"/>
    </source>
</evidence>
<dbReference type="InterPro" id="IPR036291">
    <property type="entry name" value="NAD(P)-bd_dom_sf"/>
</dbReference>
<comment type="caution">
    <text evidence="3">The sequence shown here is derived from an EMBL/GenBank/DDBJ whole genome shotgun (WGS) entry which is preliminary data.</text>
</comment>
<evidence type="ECO:0000256" key="1">
    <source>
        <dbReference type="ARBA" id="ARBA00007637"/>
    </source>
</evidence>
<organism evidence="3">
    <name type="scientific">candidate division WOR-3 bacterium</name>
    <dbReference type="NCBI Taxonomy" id="2052148"/>
    <lineage>
        <taxon>Bacteria</taxon>
        <taxon>Bacteria division WOR-3</taxon>
    </lineage>
</organism>
<comment type="similarity">
    <text evidence="1">Belongs to the NAD(P)-dependent epimerase/dehydratase family.</text>
</comment>
<evidence type="ECO:0000259" key="2">
    <source>
        <dbReference type="Pfam" id="PF01370"/>
    </source>
</evidence>
<reference evidence="3" key="1">
    <citation type="journal article" date="2020" name="mSystems">
        <title>Genome- and Community-Level Interaction Insights into Carbon Utilization and Element Cycling Functions of Hydrothermarchaeota in Hydrothermal Sediment.</title>
        <authorList>
            <person name="Zhou Z."/>
            <person name="Liu Y."/>
            <person name="Xu W."/>
            <person name="Pan J."/>
            <person name="Luo Z.H."/>
            <person name="Li M."/>
        </authorList>
    </citation>
    <scope>NUCLEOTIDE SEQUENCE [LARGE SCALE GENOMIC DNA]</scope>
    <source>
        <strain evidence="3">SpSt-783</strain>
    </source>
</reference>
<dbReference type="PANTHER" id="PTHR43000">
    <property type="entry name" value="DTDP-D-GLUCOSE 4,6-DEHYDRATASE-RELATED"/>
    <property type="match status" value="1"/>
</dbReference>
<protein>
    <submittedName>
        <fullName evidence="3">NAD(P)-dependent oxidoreductase</fullName>
    </submittedName>
</protein>
<dbReference type="Gene3D" id="3.40.50.720">
    <property type="entry name" value="NAD(P)-binding Rossmann-like Domain"/>
    <property type="match status" value="1"/>
</dbReference>
<accession>A0A7C6AEN7</accession>
<dbReference type="SUPFAM" id="SSF51735">
    <property type="entry name" value="NAD(P)-binding Rossmann-fold domains"/>
    <property type="match status" value="1"/>
</dbReference>
<dbReference type="AlphaFoldDB" id="A0A7C6AEN7"/>
<gene>
    <name evidence="3" type="ORF">ENV70_02200</name>
</gene>
<dbReference type="CDD" id="cd08946">
    <property type="entry name" value="SDR_e"/>
    <property type="match status" value="1"/>
</dbReference>